<comment type="caution">
    <text evidence="3">The sequence shown here is derived from an EMBL/GenBank/DDBJ whole genome shotgun (WGS) entry which is preliminary data.</text>
</comment>
<keyword evidence="2" id="KW-0812">Transmembrane</keyword>
<keyword evidence="2" id="KW-0472">Membrane</keyword>
<proteinExistence type="predicted"/>
<feature type="region of interest" description="Disordered" evidence="1">
    <location>
        <begin position="1"/>
        <end position="39"/>
    </location>
</feature>
<evidence type="ECO:0000256" key="2">
    <source>
        <dbReference type="SAM" id="Phobius"/>
    </source>
</evidence>
<evidence type="ECO:0000313" key="4">
    <source>
        <dbReference type="Proteomes" id="UP001500729"/>
    </source>
</evidence>
<dbReference type="Proteomes" id="UP001500729">
    <property type="component" value="Unassembled WGS sequence"/>
</dbReference>
<gene>
    <name evidence="3" type="ORF">GCM10009533_04370</name>
</gene>
<evidence type="ECO:0000313" key="3">
    <source>
        <dbReference type="EMBL" id="GAA0508694.1"/>
    </source>
</evidence>
<dbReference type="RefSeq" id="WP_197537727.1">
    <property type="nucleotide sequence ID" value="NZ_BAAAGS010000002.1"/>
</dbReference>
<evidence type="ECO:0000256" key="1">
    <source>
        <dbReference type="SAM" id="MobiDB-lite"/>
    </source>
</evidence>
<name>A0ABN1BZQ9_SACER</name>
<organism evidence="3 4">
    <name type="scientific">Saccharopolyspora erythraea</name>
    <name type="common">Streptomyces erythraeus</name>
    <dbReference type="NCBI Taxonomy" id="1836"/>
    <lineage>
        <taxon>Bacteria</taxon>
        <taxon>Bacillati</taxon>
        <taxon>Actinomycetota</taxon>
        <taxon>Actinomycetes</taxon>
        <taxon>Pseudonocardiales</taxon>
        <taxon>Pseudonocardiaceae</taxon>
        <taxon>Saccharopolyspora</taxon>
    </lineage>
</organism>
<feature type="transmembrane region" description="Helical" evidence="2">
    <location>
        <begin position="65"/>
        <end position="95"/>
    </location>
</feature>
<sequence>MADSATARPVAPPPEQATAGATGGHANGQASGAAMGPADVAMDQHEVRVRLPVAGTVSLPPPDELAFLAGMVALATAGLITWPVTLTIGAGHLLAHNKHMRLLRSFGEALEEA</sequence>
<reference evidence="3 4" key="1">
    <citation type="journal article" date="2019" name="Int. J. Syst. Evol. Microbiol.">
        <title>The Global Catalogue of Microorganisms (GCM) 10K type strain sequencing project: providing services to taxonomists for standard genome sequencing and annotation.</title>
        <authorList>
            <consortium name="The Broad Institute Genomics Platform"/>
            <consortium name="The Broad Institute Genome Sequencing Center for Infectious Disease"/>
            <person name="Wu L."/>
            <person name="Ma J."/>
        </authorList>
    </citation>
    <scope>NUCLEOTIDE SEQUENCE [LARGE SCALE GENOMIC DNA]</scope>
    <source>
        <strain evidence="3 4">JCM 10303</strain>
    </source>
</reference>
<protein>
    <submittedName>
        <fullName evidence="3">Uncharacterized protein</fullName>
    </submittedName>
</protein>
<dbReference type="EMBL" id="BAAAGS010000002">
    <property type="protein sequence ID" value="GAA0508694.1"/>
    <property type="molecule type" value="Genomic_DNA"/>
</dbReference>
<keyword evidence="4" id="KW-1185">Reference proteome</keyword>
<accession>A0ABN1BZQ9</accession>
<keyword evidence="2" id="KW-1133">Transmembrane helix</keyword>